<sequence>MPGGFEPQTDVQIAIIPIDGHLESSPTEVEACLLACPSLVNMKMELLSVGYRANTNVVDAGTTTVDIEFIDDSNSDAVADILAGYDLTGATVLVYNQIWRGSQILDAGDVINAEFTTDGSLSTPAQGAALIVEYRVLRHS</sequence>
<proteinExistence type="predicted"/>
<protein>
    <submittedName>
        <fullName evidence="1">Uncharacterized protein</fullName>
    </submittedName>
</protein>
<evidence type="ECO:0000313" key="1">
    <source>
        <dbReference type="EMBL" id="KKL07041.1"/>
    </source>
</evidence>
<accession>A0A0F9CN01</accession>
<reference evidence="1" key="1">
    <citation type="journal article" date="2015" name="Nature">
        <title>Complex archaea that bridge the gap between prokaryotes and eukaryotes.</title>
        <authorList>
            <person name="Spang A."/>
            <person name="Saw J.H."/>
            <person name="Jorgensen S.L."/>
            <person name="Zaremba-Niedzwiedzka K."/>
            <person name="Martijn J."/>
            <person name="Lind A.E."/>
            <person name="van Eijk R."/>
            <person name="Schleper C."/>
            <person name="Guy L."/>
            <person name="Ettema T.J."/>
        </authorList>
    </citation>
    <scope>NUCLEOTIDE SEQUENCE</scope>
</reference>
<organism evidence="1">
    <name type="scientific">marine sediment metagenome</name>
    <dbReference type="NCBI Taxonomy" id="412755"/>
    <lineage>
        <taxon>unclassified sequences</taxon>
        <taxon>metagenomes</taxon>
        <taxon>ecological metagenomes</taxon>
    </lineage>
</organism>
<dbReference type="EMBL" id="LAZR01043451">
    <property type="protein sequence ID" value="KKL07041.1"/>
    <property type="molecule type" value="Genomic_DNA"/>
</dbReference>
<name>A0A0F9CN01_9ZZZZ</name>
<dbReference type="AlphaFoldDB" id="A0A0F9CN01"/>
<comment type="caution">
    <text evidence="1">The sequence shown here is derived from an EMBL/GenBank/DDBJ whole genome shotgun (WGS) entry which is preliminary data.</text>
</comment>
<gene>
    <name evidence="1" type="ORF">LCGC14_2589970</name>
</gene>